<dbReference type="NCBIfam" id="TIGR04433">
    <property type="entry name" value="UrcA_uranyl"/>
    <property type="match status" value="1"/>
</dbReference>
<gene>
    <name evidence="2" type="ORF">ENE74_14130</name>
</gene>
<keyword evidence="3" id="KW-1185">Reference proteome</keyword>
<evidence type="ECO:0000256" key="1">
    <source>
        <dbReference type="SAM" id="SignalP"/>
    </source>
</evidence>
<keyword evidence="1" id="KW-0732">Signal</keyword>
<name>A0A437J576_9SPHN</name>
<sequence>MFAFTTKTKAATAGFAFAAALVAGSPAFAGDFVSNGRTAEVRYDDLDLTQASGRQALDKRLRKAASQVCAATTVREVMLCREKALDNVAKPVRTAIARAETKGRYADASTTDAKVIVGN</sequence>
<reference evidence="2 3" key="1">
    <citation type="submission" date="2019-01" db="EMBL/GenBank/DDBJ databases">
        <authorList>
            <person name="Chen W.-M."/>
        </authorList>
    </citation>
    <scope>NUCLEOTIDE SEQUENCE [LARGE SCALE GENOMIC DNA]</scope>
    <source>
        <strain evidence="2 3">TLA-22</strain>
    </source>
</reference>
<dbReference type="Proteomes" id="UP000282977">
    <property type="component" value="Unassembled WGS sequence"/>
</dbReference>
<dbReference type="OrthoDB" id="7474986at2"/>
<feature type="signal peptide" evidence="1">
    <location>
        <begin position="1"/>
        <end position="29"/>
    </location>
</feature>
<dbReference type="AlphaFoldDB" id="A0A437J576"/>
<proteinExistence type="predicted"/>
<dbReference type="InterPro" id="IPR030972">
    <property type="entry name" value="UrcA_uranyl"/>
</dbReference>
<protein>
    <submittedName>
        <fullName evidence="2">UrcA family protein</fullName>
    </submittedName>
</protein>
<evidence type="ECO:0000313" key="2">
    <source>
        <dbReference type="EMBL" id="RVT39872.1"/>
    </source>
</evidence>
<organism evidence="2 3">
    <name type="scientific">Sphingobium algorifonticola</name>
    <dbReference type="NCBI Taxonomy" id="2008318"/>
    <lineage>
        <taxon>Bacteria</taxon>
        <taxon>Pseudomonadati</taxon>
        <taxon>Pseudomonadota</taxon>
        <taxon>Alphaproteobacteria</taxon>
        <taxon>Sphingomonadales</taxon>
        <taxon>Sphingomonadaceae</taxon>
        <taxon>Sphingobium</taxon>
    </lineage>
</organism>
<evidence type="ECO:0000313" key="3">
    <source>
        <dbReference type="Proteomes" id="UP000282977"/>
    </source>
</evidence>
<accession>A0A437J576</accession>
<feature type="chain" id="PRO_5019235969" evidence="1">
    <location>
        <begin position="30"/>
        <end position="119"/>
    </location>
</feature>
<dbReference type="EMBL" id="RZUL01000005">
    <property type="protein sequence ID" value="RVT39872.1"/>
    <property type="molecule type" value="Genomic_DNA"/>
</dbReference>
<dbReference type="RefSeq" id="WP_127691570.1">
    <property type="nucleotide sequence ID" value="NZ_RZUL01000005.1"/>
</dbReference>
<comment type="caution">
    <text evidence="2">The sequence shown here is derived from an EMBL/GenBank/DDBJ whole genome shotgun (WGS) entry which is preliminary data.</text>
</comment>